<keyword evidence="3" id="KW-1185">Reference proteome</keyword>
<evidence type="ECO:0000313" key="2">
    <source>
        <dbReference type="EMBL" id="KAG2629042.1"/>
    </source>
</evidence>
<evidence type="ECO:0000256" key="1">
    <source>
        <dbReference type="SAM" id="MobiDB-lite"/>
    </source>
</evidence>
<organism evidence="2 3">
    <name type="scientific">Panicum virgatum</name>
    <name type="common">Blackwell switchgrass</name>
    <dbReference type="NCBI Taxonomy" id="38727"/>
    <lineage>
        <taxon>Eukaryota</taxon>
        <taxon>Viridiplantae</taxon>
        <taxon>Streptophyta</taxon>
        <taxon>Embryophyta</taxon>
        <taxon>Tracheophyta</taxon>
        <taxon>Spermatophyta</taxon>
        <taxon>Magnoliopsida</taxon>
        <taxon>Liliopsida</taxon>
        <taxon>Poales</taxon>
        <taxon>Poaceae</taxon>
        <taxon>PACMAD clade</taxon>
        <taxon>Panicoideae</taxon>
        <taxon>Panicodae</taxon>
        <taxon>Paniceae</taxon>
        <taxon>Panicinae</taxon>
        <taxon>Panicum</taxon>
        <taxon>Panicum sect. Hiantes</taxon>
    </lineage>
</organism>
<name>A0A8T0UXP8_PANVG</name>
<dbReference type="AlphaFoldDB" id="A0A8T0UXP8"/>
<feature type="region of interest" description="Disordered" evidence="1">
    <location>
        <begin position="26"/>
        <end position="45"/>
    </location>
</feature>
<dbReference type="Proteomes" id="UP000823388">
    <property type="component" value="Chromosome 3K"/>
</dbReference>
<feature type="compositionally biased region" description="Low complexity" evidence="1">
    <location>
        <begin position="31"/>
        <end position="42"/>
    </location>
</feature>
<sequence length="80" mass="9302">MTCSVTLQDPLLIGCDVRNDFRNDENIEQQRSNSSKPRSSWSSRKKNFMTGKMRMLRGVGWLPVWKLACCYFVEPLFGHC</sequence>
<reference evidence="2" key="1">
    <citation type="submission" date="2020-05" db="EMBL/GenBank/DDBJ databases">
        <title>WGS assembly of Panicum virgatum.</title>
        <authorList>
            <person name="Lovell J.T."/>
            <person name="Jenkins J."/>
            <person name="Shu S."/>
            <person name="Juenger T.E."/>
            <person name="Schmutz J."/>
        </authorList>
    </citation>
    <scope>NUCLEOTIDE SEQUENCE</scope>
    <source>
        <strain evidence="2">AP13</strain>
    </source>
</reference>
<evidence type="ECO:0000313" key="3">
    <source>
        <dbReference type="Proteomes" id="UP000823388"/>
    </source>
</evidence>
<dbReference type="EMBL" id="CM029041">
    <property type="protein sequence ID" value="KAG2629042.1"/>
    <property type="molecule type" value="Genomic_DNA"/>
</dbReference>
<protein>
    <submittedName>
        <fullName evidence="2">Uncharacterized protein</fullName>
    </submittedName>
</protein>
<proteinExistence type="predicted"/>
<accession>A0A8T0UXP8</accession>
<comment type="caution">
    <text evidence="2">The sequence shown here is derived from an EMBL/GenBank/DDBJ whole genome shotgun (WGS) entry which is preliminary data.</text>
</comment>
<gene>
    <name evidence="2" type="ORF">PVAP13_3KG315812</name>
</gene>